<dbReference type="Proteomes" id="UP000186030">
    <property type="component" value="Unassembled WGS sequence"/>
</dbReference>
<reference evidence="3" key="2">
    <citation type="submission" date="2017-01" db="EMBL/GenBank/DDBJ databases">
        <title>Genome sequencing and annotation of Geobacillus sp. 1017, a Hydrocarbon-Oxidizing Thermophilic Bacterium Isolated from a Heavy Oil Reservoir (China).</title>
        <authorList>
            <person name="Kadnikov V.V."/>
            <person name="Mardanov A.V."/>
            <person name="Poltaraus A.B."/>
            <person name="Sokolova D.S."/>
            <person name="Semenova E.M."/>
            <person name="Ravin N.V."/>
            <person name="Tourova T.P."/>
            <person name="Nazina T.N."/>
        </authorList>
    </citation>
    <scope>NUCLEOTIDE SEQUENCE [LARGE SCALE GENOMIC DNA]</scope>
    <source>
        <strain evidence="3">1017</strain>
    </source>
</reference>
<dbReference type="RefSeq" id="WP_025949299.1">
    <property type="nucleotide sequence ID" value="NZ_MQMG01000001.1"/>
</dbReference>
<sequence>MNYLYKPGDLEMHISNVYKQHGILYPYQLDEQYLADIFDIAIVYASRSFGYWSDCRIIGLHKDLRFDSVKRREVFFHELGHLLLHVGDQLNMSKSFRDYQEIQANRFMLFAAIPYHMLTYIDLSAKRDFILCEMQDVFKMPVDVCATRLDYIENKMLQICAENSLYYRL</sequence>
<name>A0A1Q5TA47_9BACL</name>
<organism evidence="2 3">
    <name type="scientific">Geobacillus proteiniphilus</name>
    <dbReference type="NCBI Taxonomy" id="860353"/>
    <lineage>
        <taxon>Bacteria</taxon>
        <taxon>Bacillati</taxon>
        <taxon>Bacillota</taxon>
        <taxon>Bacilli</taxon>
        <taxon>Bacillales</taxon>
        <taxon>Anoxybacillaceae</taxon>
        <taxon>Geobacillus</taxon>
    </lineage>
</organism>
<comment type="caution">
    <text evidence="2">The sequence shown here is derived from an EMBL/GenBank/DDBJ whole genome shotgun (WGS) entry which is preliminary data.</text>
</comment>
<proteinExistence type="predicted"/>
<dbReference type="GeneID" id="32064439"/>
<feature type="domain" description="IrrE N-terminal-like" evidence="1">
    <location>
        <begin position="45"/>
        <end position="149"/>
    </location>
</feature>
<accession>A0A1Q5TA47</accession>
<protein>
    <submittedName>
        <fullName evidence="2">Phage-like element PBSX protein xkdA</fullName>
    </submittedName>
</protein>
<evidence type="ECO:0000313" key="3">
    <source>
        <dbReference type="Proteomes" id="UP000186030"/>
    </source>
</evidence>
<reference evidence="2 3" key="1">
    <citation type="submission" date="2016-11" db="EMBL/GenBank/DDBJ databases">
        <authorList>
            <person name="Kadnikov V."/>
            <person name="Nazina T."/>
        </authorList>
    </citation>
    <scope>NUCLEOTIDE SEQUENCE [LARGE SCALE GENOMIC DNA]</scope>
    <source>
        <strain evidence="2 3">1017</strain>
    </source>
</reference>
<gene>
    <name evidence="2" type="ORF">BRO54_0051</name>
</gene>
<dbReference type="Pfam" id="PF06114">
    <property type="entry name" value="Peptidase_M78"/>
    <property type="match status" value="1"/>
</dbReference>
<dbReference type="EMBL" id="MQMG01000001">
    <property type="protein sequence ID" value="OKO97038.1"/>
    <property type="molecule type" value="Genomic_DNA"/>
</dbReference>
<dbReference type="AlphaFoldDB" id="A0A1Q5TA47"/>
<evidence type="ECO:0000313" key="2">
    <source>
        <dbReference type="EMBL" id="OKO97038.1"/>
    </source>
</evidence>
<dbReference type="InterPro" id="IPR010359">
    <property type="entry name" value="IrrE_HExxH"/>
</dbReference>
<evidence type="ECO:0000259" key="1">
    <source>
        <dbReference type="Pfam" id="PF06114"/>
    </source>
</evidence>